<dbReference type="AlphaFoldDB" id="A0A7S0B1H8"/>
<dbReference type="EMBL" id="HBEG01040805">
    <property type="protein sequence ID" value="CAD8380721.1"/>
    <property type="molecule type" value="Transcribed_RNA"/>
</dbReference>
<feature type="chain" id="PRO_5031519744" evidence="1">
    <location>
        <begin position="25"/>
        <end position="496"/>
    </location>
</feature>
<gene>
    <name evidence="2" type="ORF">PBAH0796_LOCUS24946</name>
</gene>
<protein>
    <submittedName>
        <fullName evidence="2">Uncharacterized protein</fullName>
    </submittedName>
</protein>
<evidence type="ECO:0000313" key="2">
    <source>
        <dbReference type="EMBL" id="CAD8380721.1"/>
    </source>
</evidence>
<feature type="signal peptide" evidence="1">
    <location>
        <begin position="1"/>
        <end position="24"/>
    </location>
</feature>
<proteinExistence type="predicted"/>
<name>A0A7S0B1H8_9DINO</name>
<evidence type="ECO:0000256" key="1">
    <source>
        <dbReference type="SAM" id="SignalP"/>
    </source>
</evidence>
<sequence>MATARLPFLLLLLANLICSSFANGQTGDQAETCAANGTFLLQKGFIKRAPLENTTSTQGVLELLESGGNFPMRVGITHHSLAVNDMGLLQSMARLGFPLEQPRAAAEHIRLPWLGEGGDVARPLVSCPAKRTDMLLQEGTEADKNLQQAVTIFCQAGLGELVEFFVDGNFSGTYNKLKGADGWIDKAFVAFMGLRSSSDKIGAEMDLLVQSVHHFSEKPVLVTNFGDRVPSSWTPKRFPNLVLLHARSTRDVTAKSFNFNKLTSMLFTKVKTGIALDADQWVNHGLDYLFGRAAEESTKDYPYPILPVHWMSRDPESNDMKGYPEGYAWHFVAADAPKRSMRWGHAHPTWTHHALPWLARWTSFVLAPTRTSPPRWLLQQGWIEDEDLLNVGLWAEGVTKQWCKYDTPSPSDFTTYLQQRVQNGGMLGPDSKWYPHGIAYIFFTAHDAKKPEESYGFLKKLWDDSDDKRKAIYYRGQWFGSGKALREFDPGLKCMA</sequence>
<reference evidence="2" key="1">
    <citation type="submission" date="2021-01" db="EMBL/GenBank/DDBJ databases">
        <authorList>
            <person name="Corre E."/>
            <person name="Pelletier E."/>
            <person name="Niang G."/>
            <person name="Scheremetjew M."/>
            <person name="Finn R."/>
            <person name="Kale V."/>
            <person name="Holt S."/>
            <person name="Cochrane G."/>
            <person name="Meng A."/>
            <person name="Brown T."/>
            <person name="Cohen L."/>
        </authorList>
    </citation>
    <scope>NUCLEOTIDE SEQUENCE</scope>
    <source>
        <strain evidence="2">Pbaha01</strain>
    </source>
</reference>
<keyword evidence="1" id="KW-0732">Signal</keyword>
<organism evidence="2">
    <name type="scientific">Pyrodinium bahamense</name>
    <dbReference type="NCBI Taxonomy" id="73915"/>
    <lineage>
        <taxon>Eukaryota</taxon>
        <taxon>Sar</taxon>
        <taxon>Alveolata</taxon>
        <taxon>Dinophyceae</taxon>
        <taxon>Gonyaulacales</taxon>
        <taxon>Pyrocystaceae</taxon>
        <taxon>Pyrodinium</taxon>
    </lineage>
</organism>
<accession>A0A7S0B1H8</accession>